<dbReference type="Proteomes" id="UP000001292">
    <property type="component" value="Unassembled WGS sequence"/>
</dbReference>
<dbReference type="CDD" id="cd00041">
    <property type="entry name" value="CUB"/>
    <property type="match status" value="2"/>
</dbReference>
<evidence type="ECO:0000256" key="1">
    <source>
        <dbReference type="ARBA" id="ARBA00022737"/>
    </source>
</evidence>
<feature type="disulfide bond" evidence="3">
    <location>
        <begin position="138"/>
        <end position="165"/>
    </location>
</feature>
<dbReference type="GO" id="GO:0097017">
    <property type="term" value="P:renal protein absorption"/>
    <property type="evidence" value="ECO:0007669"/>
    <property type="project" value="EnsemblMetazoa"/>
</dbReference>
<evidence type="ECO:0000259" key="4">
    <source>
        <dbReference type="PROSITE" id="PS01180"/>
    </source>
</evidence>
<keyword evidence="2 3" id="KW-1015">Disulfide bond</keyword>
<dbReference type="InterPro" id="IPR035914">
    <property type="entry name" value="Sperma_CUB_dom_sf"/>
</dbReference>
<dbReference type="KEGG" id="dse:6605342"/>
<proteinExistence type="predicted"/>
<feature type="domain" description="CUB" evidence="4">
    <location>
        <begin position="380"/>
        <end position="497"/>
    </location>
</feature>
<organism evidence="6">
    <name type="scientific">Drosophila sechellia</name>
    <name type="common">Fruit fly</name>
    <dbReference type="NCBI Taxonomy" id="7238"/>
    <lineage>
        <taxon>Eukaryota</taxon>
        <taxon>Metazoa</taxon>
        <taxon>Ecdysozoa</taxon>
        <taxon>Arthropoda</taxon>
        <taxon>Hexapoda</taxon>
        <taxon>Insecta</taxon>
        <taxon>Pterygota</taxon>
        <taxon>Neoptera</taxon>
        <taxon>Endopterygota</taxon>
        <taxon>Diptera</taxon>
        <taxon>Brachycera</taxon>
        <taxon>Muscomorpha</taxon>
        <taxon>Ephydroidea</taxon>
        <taxon>Drosophilidae</taxon>
        <taxon>Drosophila</taxon>
        <taxon>Sophophora</taxon>
    </lineage>
</organism>
<dbReference type="SUPFAM" id="SSF49854">
    <property type="entry name" value="Spermadhesin, CUB domain"/>
    <property type="match status" value="4"/>
</dbReference>
<evidence type="ECO:0000313" key="5">
    <source>
        <dbReference type="EMBL" id="EDW41163.1"/>
    </source>
</evidence>
<keyword evidence="6" id="KW-1185">Reference proteome</keyword>
<sequence>MRVIFQTNSNITGDGFSFQVFPSCDTLLLVGAEIQTLAGPSWDAFRGQKFNCSYTFLAPDDHHQVVVSVRTRGRPWALYACSRSYFEAYRRGNGDGVVEESIGKLCPEFEVKGNGRVRLHYVSQLSRWFEMQYQLIQCGGNYSKSFTLRPPQNEDSGEYAHNTVCEWRVTAPPQHAVVIEFKYFDMEICGFDSLTIYRGHVASEEQRTDLLCGNVTNPATIMVNSNEALIVLSTDSSNSYRGFLASVRFTPNCNEHVALDLEVPRMSVMRQYAVNISEPLLCIFQASAPPDYRISLEVRKLQLNDIVCRTCSYLEIHDSNEVEGQNLGRYFGGINGNEPSNRTKVFSSFWDMSFKLSANTRQAQRNISFELILQMERTVCGQGEYDLGLNETITLGMQYDNSTRFYEGSIQCLWIIKNKGDVELDFRKLRLKEISQRTGKCTDYIKLSKPYFSRSYCGQHDKSFKIVEAVNESNLQLDFHSDGLEESQGFEVIIRRKSKCNRNYTEPSQVIVTGNHTNCTDYIRVPRGYSITLYVMIVLFDSFDNNYFRVIDVQSNRTIYTNSDIQWETKALITSTNELRLESRRVSSLKFFYFSTSNQFPGGCGGDLAVGGSVGSYLENPSYEGRNSSLCTWKISVPAGGSLRFSFAEFNMGSESNCDLDNVRFYDSVVDDQRLVKKICGSRISDMFTIPKNNVIIVAKKSQNFDGLGFRMYIKEIG</sequence>
<dbReference type="Gene3D" id="2.60.120.290">
    <property type="entry name" value="Spermadhesin, CUB domain"/>
    <property type="match status" value="4"/>
</dbReference>
<dbReference type="PROSITE" id="PS01180">
    <property type="entry name" value="CUB"/>
    <property type="match status" value="3"/>
</dbReference>
<dbReference type="GO" id="GO:0043235">
    <property type="term" value="C:receptor complex"/>
    <property type="evidence" value="ECO:0007669"/>
    <property type="project" value="EnsemblMetazoa"/>
</dbReference>
<dbReference type="Pfam" id="PF00431">
    <property type="entry name" value="CUB"/>
    <property type="match status" value="2"/>
</dbReference>
<dbReference type="SMART" id="SM00042">
    <property type="entry name" value="CUB"/>
    <property type="match status" value="2"/>
</dbReference>
<feature type="domain" description="CUB" evidence="4">
    <location>
        <begin position="138"/>
        <end position="250"/>
    </location>
</feature>
<reference evidence="5 6" key="1">
    <citation type="journal article" date="2007" name="Nature">
        <title>Evolution of genes and genomes on the Drosophila phylogeny.</title>
        <authorList>
            <consortium name="Drosophila 12 Genomes Consortium"/>
            <person name="Clark A.G."/>
            <person name="Eisen M.B."/>
            <person name="Smith D.R."/>
            <person name="Bergman C.M."/>
            <person name="Oliver B."/>
            <person name="Markow T.A."/>
            <person name="Kaufman T.C."/>
            <person name="Kellis M."/>
            <person name="Gelbart W."/>
            <person name="Iyer V.N."/>
            <person name="Pollard D.A."/>
            <person name="Sackton T.B."/>
            <person name="Larracuente A.M."/>
            <person name="Singh N.D."/>
            <person name="Abad J.P."/>
            <person name="Abt D.N."/>
            <person name="Adryan B."/>
            <person name="Aguade M."/>
            <person name="Akashi H."/>
            <person name="Anderson W.W."/>
            <person name="Aquadro C.F."/>
            <person name="Ardell D.H."/>
            <person name="Arguello R."/>
            <person name="Artieri C.G."/>
            <person name="Barbash D.A."/>
            <person name="Barker D."/>
            <person name="Barsanti P."/>
            <person name="Batterham P."/>
            <person name="Batzoglou S."/>
            <person name="Begun D."/>
            <person name="Bhutkar A."/>
            <person name="Blanco E."/>
            <person name="Bosak S.A."/>
            <person name="Bradley R.K."/>
            <person name="Brand A.D."/>
            <person name="Brent M.R."/>
            <person name="Brooks A.N."/>
            <person name="Brown R.H."/>
            <person name="Butlin R.K."/>
            <person name="Caggese C."/>
            <person name="Calvi B.R."/>
            <person name="Bernardo de Carvalho A."/>
            <person name="Caspi A."/>
            <person name="Castrezana S."/>
            <person name="Celniker S.E."/>
            <person name="Chang J.L."/>
            <person name="Chapple C."/>
            <person name="Chatterji S."/>
            <person name="Chinwalla A."/>
            <person name="Civetta A."/>
            <person name="Clifton S.W."/>
            <person name="Comeron J.M."/>
            <person name="Costello J.C."/>
            <person name="Coyne J.A."/>
            <person name="Daub J."/>
            <person name="David R.G."/>
            <person name="Delcher A.L."/>
            <person name="Delehaunty K."/>
            <person name="Do C.B."/>
            <person name="Ebling H."/>
            <person name="Edwards K."/>
            <person name="Eickbush T."/>
            <person name="Evans J.D."/>
            <person name="Filipski A."/>
            <person name="Findeiss S."/>
            <person name="Freyhult E."/>
            <person name="Fulton L."/>
            <person name="Fulton R."/>
            <person name="Garcia A.C."/>
            <person name="Gardiner A."/>
            <person name="Garfield D.A."/>
            <person name="Garvin B.E."/>
            <person name="Gibson G."/>
            <person name="Gilbert D."/>
            <person name="Gnerre S."/>
            <person name="Godfrey J."/>
            <person name="Good R."/>
            <person name="Gotea V."/>
            <person name="Gravely B."/>
            <person name="Greenberg A.J."/>
            <person name="Griffiths-Jones S."/>
            <person name="Gross S."/>
            <person name="Guigo R."/>
            <person name="Gustafson E.A."/>
            <person name="Haerty W."/>
            <person name="Hahn M.W."/>
            <person name="Halligan D.L."/>
            <person name="Halpern A.L."/>
            <person name="Halter G.M."/>
            <person name="Han M.V."/>
            <person name="Heger A."/>
            <person name="Hillier L."/>
            <person name="Hinrichs A.S."/>
            <person name="Holmes I."/>
            <person name="Hoskins R.A."/>
            <person name="Hubisz M.J."/>
            <person name="Hultmark D."/>
            <person name="Huntley M.A."/>
            <person name="Jaffe D.B."/>
            <person name="Jagadeeshan S."/>
            <person name="Jeck W.R."/>
            <person name="Johnson J."/>
            <person name="Jones C.D."/>
            <person name="Jordan W.C."/>
            <person name="Karpen G.H."/>
            <person name="Kataoka E."/>
            <person name="Keightley P.D."/>
            <person name="Kheradpour P."/>
            <person name="Kirkness E.F."/>
            <person name="Koerich L.B."/>
            <person name="Kristiansen K."/>
            <person name="Kudrna D."/>
            <person name="Kulathinal R.J."/>
            <person name="Kumar S."/>
            <person name="Kwok R."/>
            <person name="Lander E."/>
            <person name="Langley C.H."/>
            <person name="Lapoint R."/>
            <person name="Lazzaro B.P."/>
            <person name="Lee S.J."/>
            <person name="Levesque L."/>
            <person name="Li R."/>
            <person name="Lin C.F."/>
            <person name="Lin M.F."/>
            <person name="Lindblad-Toh K."/>
            <person name="Llopart A."/>
            <person name="Long M."/>
            <person name="Low L."/>
            <person name="Lozovsky E."/>
            <person name="Lu J."/>
            <person name="Luo M."/>
            <person name="Machado C.A."/>
            <person name="Makalowski W."/>
            <person name="Marzo M."/>
            <person name="Matsuda M."/>
            <person name="Matzkin L."/>
            <person name="McAllister B."/>
            <person name="McBride C.S."/>
            <person name="McKernan B."/>
            <person name="McKernan K."/>
            <person name="Mendez-Lago M."/>
            <person name="Minx P."/>
            <person name="Mollenhauer M.U."/>
            <person name="Montooth K."/>
            <person name="Mount S.M."/>
            <person name="Mu X."/>
            <person name="Myers E."/>
            <person name="Negre B."/>
            <person name="Newfeld S."/>
            <person name="Nielsen R."/>
            <person name="Noor M.A."/>
            <person name="O'Grady P."/>
            <person name="Pachter L."/>
            <person name="Papaceit M."/>
            <person name="Parisi M.J."/>
            <person name="Parisi M."/>
            <person name="Parts L."/>
            <person name="Pedersen J.S."/>
            <person name="Pesole G."/>
            <person name="Phillippy A.M."/>
            <person name="Ponting C.P."/>
            <person name="Pop M."/>
            <person name="Porcelli D."/>
            <person name="Powell J.R."/>
            <person name="Prohaska S."/>
            <person name="Pruitt K."/>
            <person name="Puig M."/>
            <person name="Quesneville H."/>
            <person name="Ram K.R."/>
            <person name="Rand D."/>
            <person name="Rasmussen M.D."/>
            <person name="Reed L.K."/>
            <person name="Reenan R."/>
            <person name="Reily A."/>
            <person name="Remington K.A."/>
            <person name="Rieger T.T."/>
            <person name="Ritchie M.G."/>
            <person name="Robin C."/>
            <person name="Rogers Y.H."/>
            <person name="Rohde C."/>
            <person name="Rozas J."/>
            <person name="Rubenfield M.J."/>
            <person name="Ruiz A."/>
            <person name="Russo S."/>
            <person name="Salzberg S.L."/>
            <person name="Sanchez-Gracia A."/>
            <person name="Saranga D.J."/>
            <person name="Sato H."/>
            <person name="Schaeffer S.W."/>
            <person name="Schatz M.C."/>
            <person name="Schlenke T."/>
            <person name="Schwartz R."/>
            <person name="Segarra C."/>
            <person name="Singh R.S."/>
            <person name="Sirot L."/>
            <person name="Sirota M."/>
            <person name="Sisneros N.B."/>
            <person name="Smith C.D."/>
            <person name="Smith T.F."/>
            <person name="Spieth J."/>
            <person name="Stage D.E."/>
            <person name="Stark A."/>
            <person name="Stephan W."/>
            <person name="Strausberg R.L."/>
            <person name="Strempel S."/>
            <person name="Sturgill D."/>
            <person name="Sutton G."/>
            <person name="Sutton G.G."/>
            <person name="Tao W."/>
            <person name="Teichmann S."/>
            <person name="Tobari Y.N."/>
            <person name="Tomimura Y."/>
            <person name="Tsolas J.M."/>
            <person name="Valente V.L."/>
            <person name="Venter E."/>
            <person name="Venter J.C."/>
            <person name="Vicario S."/>
            <person name="Vieira F.G."/>
            <person name="Vilella A.J."/>
            <person name="Villasante A."/>
            <person name="Walenz B."/>
            <person name="Wang J."/>
            <person name="Wasserman M."/>
            <person name="Watts T."/>
            <person name="Wilson D."/>
            <person name="Wilson R.K."/>
            <person name="Wing R.A."/>
            <person name="Wolfner M.F."/>
            <person name="Wong A."/>
            <person name="Wong G.K."/>
            <person name="Wu C.I."/>
            <person name="Wu G."/>
            <person name="Yamamoto D."/>
            <person name="Yang H.P."/>
            <person name="Yang S.P."/>
            <person name="Yorke J.A."/>
            <person name="Yoshida K."/>
            <person name="Zdobnov E."/>
            <person name="Zhang P."/>
            <person name="Zhang Y."/>
            <person name="Zimin A.V."/>
            <person name="Baldwin J."/>
            <person name="Abdouelleil A."/>
            <person name="Abdulkadir J."/>
            <person name="Abebe A."/>
            <person name="Abera B."/>
            <person name="Abreu J."/>
            <person name="Acer S.C."/>
            <person name="Aftuck L."/>
            <person name="Alexander A."/>
            <person name="An P."/>
            <person name="Anderson E."/>
            <person name="Anderson S."/>
            <person name="Arachi H."/>
            <person name="Azer M."/>
            <person name="Bachantsang P."/>
            <person name="Barry A."/>
            <person name="Bayul T."/>
            <person name="Berlin A."/>
            <person name="Bessette D."/>
            <person name="Bloom T."/>
            <person name="Blye J."/>
            <person name="Boguslavskiy L."/>
            <person name="Bonnet C."/>
            <person name="Boukhgalter B."/>
            <person name="Bourzgui I."/>
            <person name="Brown A."/>
            <person name="Cahill P."/>
            <person name="Channer S."/>
            <person name="Cheshatsang Y."/>
            <person name="Chuda L."/>
            <person name="Citroen M."/>
            <person name="Collymore A."/>
            <person name="Cooke P."/>
            <person name="Costello M."/>
            <person name="D'Aco K."/>
            <person name="Daza R."/>
            <person name="De Haan G."/>
            <person name="DeGray S."/>
            <person name="DeMaso C."/>
            <person name="Dhargay N."/>
            <person name="Dooley K."/>
            <person name="Dooley E."/>
            <person name="Doricent M."/>
            <person name="Dorje P."/>
            <person name="Dorjee K."/>
            <person name="Dupes A."/>
            <person name="Elong R."/>
            <person name="Falk J."/>
            <person name="Farina A."/>
            <person name="Faro S."/>
            <person name="Ferguson D."/>
            <person name="Fisher S."/>
            <person name="Foley C.D."/>
            <person name="Franke A."/>
            <person name="Friedrich D."/>
            <person name="Gadbois L."/>
            <person name="Gearin G."/>
            <person name="Gearin C.R."/>
            <person name="Giannoukos G."/>
            <person name="Goode T."/>
            <person name="Graham J."/>
            <person name="Grandbois E."/>
            <person name="Grewal S."/>
            <person name="Gyaltsen K."/>
            <person name="Hafez N."/>
            <person name="Hagos B."/>
            <person name="Hall J."/>
            <person name="Henson C."/>
            <person name="Hollinger A."/>
            <person name="Honan T."/>
            <person name="Huard M.D."/>
            <person name="Hughes L."/>
            <person name="Hurhula B."/>
            <person name="Husby M.E."/>
            <person name="Kamat A."/>
            <person name="Kanga B."/>
            <person name="Kashin S."/>
            <person name="Khazanovich D."/>
            <person name="Kisner P."/>
            <person name="Lance K."/>
            <person name="Lara M."/>
            <person name="Lee W."/>
            <person name="Lennon N."/>
            <person name="Letendre F."/>
            <person name="LeVine R."/>
            <person name="Lipovsky A."/>
            <person name="Liu X."/>
            <person name="Liu J."/>
            <person name="Liu S."/>
            <person name="Lokyitsang T."/>
            <person name="Lokyitsang Y."/>
            <person name="Lubonja R."/>
            <person name="Lui A."/>
            <person name="MacDonald P."/>
            <person name="Magnisalis V."/>
            <person name="Maru K."/>
            <person name="Matthews C."/>
            <person name="McCusker W."/>
            <person name="McDonough S."/>
            <person name="Mehta T."/>
            <person name="Meldrim J."/>
            <person name="Meneus L."/>
            <person name="Mihai O."/>
            <person name="Mihalev A."/>
            <person name="Mihova T."/>
            <person name="Mittelman R."/>
            <person name="Mlenga V."/>
            <person name="Montmayeur A."/>
            <person name="Mulrain L."/>
            <person name="Navidi A."/>
            <person name="Naylor J."/>
            <person name="Negash T."/>
            <person name="Nguyen T."/>
            <person name="Nguyen N."/>
            <person name="Nicol R."/>
            <person name="Norbu C."/>
            <person name="Norbu N."/>
            <person name="Novod N."/>
            <person name="O'Neill B."/>
            <person name="Osman S."/>
            <person name="Markiewicz E."/>
            <person name="Oyono O.L."/>
            <person name="Patti C."/>
            <person name="Phunkhang P."/>
            <person name="Pierre F."/>
            <person name="Priest M."/>
            <person name="Raghuraman S."/>
            <person name="Rege F."/>
            <person name="Reyes R."/>
            <person name="Rise C."/>
            <person name="Rogov P."/>
            <person name="Ross K."/>
            <person name="Ryan E."/>
            <person name="Settipalli S."/>
            <person name="Shea T."/>
            <person name="Sherpa N."/>
            <person name="Shi L."/>
            <person name="Shih D."/>
            <person name="Sparrow T."/>
            <person name="Spaulding J."/>
            <person name="Stalker J."/>
            <person name="Stange-Thomann N."/>
            <person name="Stavropoulos S."/>
            <person name="Stone C."/>
            <person name="Strader C."/>
            <person name="Tesfaye S."/>
            <person name="Thomson T."/>
            <person name="Thoulutsang Y."/>
            <person name="Thoulutsang D."/>
            <person name="Topham K."/>
            <person name="Topping I."/>
            <person name="Tsamla T."/>
            <person name="Vassiliev H."/>
            <person name="Vo A."/>
            <person name="Wangchuk T."/>
            <person name="Wangdi T."/>
            <person name="Weiand M."/>
            <person name="Wilkinson J."/>
            <person name="Wilson A."/>
            <person name="Yadav S."/>
            <person name="Young G."/>
            <person name="Yu Q."/>
            <person name="Zembek L."/>
            <person name="Zhong D."/>
            <person name="Zimmer A."/>
            <person name="Zwirko Z."/>
            <person name="Jaffe D.B."/>
            <person name="Alvarez P."/>
            <person name="Brockman W."/>
            <person name="Butler J."/>
            <person name="Chin C."/>
            <person name="Gnerre S."/>
            <person name="Grabherr M."/>
            <person name="Kleber M."/>
            <person name="Mauceli E."/>
            <person name="MacCallum I."/>
        </authorList>
    </citation>
    <scope>NUCLEOTIDE SEQUENCE [LARGE SCALE GENOMIC DNA]</scope>
    <source>
        <strain evidence="6">Rob3c / Tucson 14021-0248.25</strain>
    </source>
</reference>
<protein>
    <submittedName>
        <fullName evidence="5">GM24708</fullName>
    </submittedName>
</protein>
<comment type="caution">
    <text evidence="3">Lacks conserved residue(s) required for the propagation of feature annotation.</text>
</comment>
<dbReference type="SMR" id="B4HEZ4"/>
<gene>
    <name evidence="5" type="primary">Dsec\GM24708</name>
    <name evidence="5" type="ORF">Dsec_GM24708</name>
</gene>
<dbReference type="AlphaFoldDB" id="B4HEZ4"/>
<dbReference type="EMBL" id="CH480815">
    <property type="protein sequence ID" value="EDW41163.1"/>
    <property type="molecule type" value="Genomic_DNA"/>
</dbReference>
<evidence type="ECO:0000313" key="6">
    <source>
        <dbReference type="Proteomes" id="UP000001292"/>
    </source>
</evidence>
<name>B4HEZ4_DROSE</name>
<evidence type="ECO:0000256" key="2">
    <source>
        <dbReference type="ARBA" id="ARBA00023157"/>
    </source>
</evidence>
<dbReference type="GO" id="GO:0038024">
    <property type="term" value="F:cargo receptor activity"/>
    <property type="evidence" value="ECO:0007669"/>
    <property type="project" value="EnsemblMetazoa"/>
</dbReference>
<keyword evidence="1" id="KW-0677">Repeat</keyword>
<dbReference type="GO" id="GO:0072583">
    <property type="term" value="P:clathrin-dependent endocytosis"/>
    <property type="evidence" value="ECO:0007669"/>
    <property type="project" value="EnsemblMetazoa"/>
</dbReference>
<evidence type="ECO:0000256" key="3">
    <source>
        <dbReference type="PROSITE-ProRule" id="PRU00059"/>
    </source>
</evidence>
<feature type="disulfide bond" evidence="3">
    <location>
        <begin position="604"/>
        <end position="631"/>
    </location>
</feature>
<dbReference type="InterPro" id="IPR000859">
    <property type="entry name" value="CUB_dom"/>
</dbReference>
<dbReference type="OMA" id="RINAHHI"/>
<dbReference type="STRING" id="7238.B4HEZ4"/>
<accession>B4HEZ4</accession>
<dbReference type="PANTHER" id="PTHR24251">
    <property type="entry name" value="OVOCHYMASE-RELATED"/>
    <property type="match status" value="1"/>
</dbReference>
<feature type="domain" description="CUB" evidence="4">
    <location>
        <begin position="604"/>
        <end position="717"/>
    </location>
</feature>
<dbReference type="HOGENOM" id="CLU_385082_0_0_1"/>
<dbReference type="PhylomeDB" id="B4HEZ4"/>